<gene>
    <name evidence="2" type="ORF">LPB301_16540</name>
</gene>
<dbReference type="Proteomes" id="UP000092612">
    <property type="component" value="Unassembled WGS sequence"/>
</dbReference>
<evidence type="ECO:0000313" key="3">
    <source>
        <dbReference type="Proteomes" id="UP000092612"/>
    </source>
</evidence>
<dbReference type="EMBL" id="LSFL01000042">
    <property type="protein sequence ID" value="OBY61663.1"/>
    <property type="molecule type" value="Genomic_DNA"/>
</dbReference>
<dbReference type="OrthoDB" id="679547at2"/>
<keyword evidence="3" id="KW-1185">Reference proteome</keyword>
<evidence type="ECO:0008006" key="4">
    <source>
        <dbReference type="Google" id="ProtNLM"/>
    </source>
</evidence>
<evidence type="ECO:0000256" key="1">
    <source>
        <dbReference type="SAM" id="SignalP"/>
    </source>
</evidence>
<comment type="caution">
    <text evidence="2">The sequence shown here is derived from an EMBL/GenBank/DDBJ whole genome shotgun (WGS) entry which is preliminary data.</text>
</comment>
<keyword evidence="1" id="KW-0732">Signal</keyword>
<dbReference type="STRING" id="996801.BW723_11225"/>
<feature type="signal peptide" evidence="1">
    <location>
        <begin position="1"/>
        <end position="19"/>
    </location>
</feature>
<accession>A0A1B8TPU5</accession>
<evidence type="ECO:0000313" key="2">
    <source>
        <dbReference type="EMBL" id="OBY61663.1"/>
    </source>
</evidence>
<organism evidence="2 3">
    <name type="scientific">Polaribacter reichenbachii</name>
    <dbReference type="NCBI Taxonomy" id="996801"/>
    <lineage>
        <taxon>Bacteria</taxon>
        <taxon>Pseudomonadati</taxon>
        <taxon>Bacteroidota</taxon>
        <taxon>Flavobacteriia</taxon>
        <taxon>Flavobacteriales</taxon>
        <taxon>Flavobacteriaceae</taxon>
    </lineage>
</organism>
<sequence length="574" mass="66772">MKKIALLLFLTCFFSKSYAQQKPKTFDMFKNIPQENIFVHYNTTFLLSGEQLLYKVYCLNAKTNQLTNLSKVAYVALIDQNYKIHFKHKILLNSGIGQGDFFIPASINSGNYKIIAYTKWMKNGGEDNFFQGDIAILNPFADNSKFLNKEKEVAQTVDKNEIINNKTNAINLKINKTIFTNREKVTLNVNADNLNQIAGNYSISVRKVNQFNVPKKKSSSTYLSLYQKKKLGNKTAQLVQFPEFRGELISGKVIHKDSKKAIPSVNVSIAIPGKEYVFKVSKTDDKGIFYFIIDKTYNSSKATIEIDDENREDYQIIMNKDDVVNFKTLKFKDFSLSEEVKKNIEQRSIYNQIENAYNVKKQDSIKKYVNKEKFFGSNVYTYYLDDYTRFPTLKETLTEITEHLYYSKKGDQYSIKVLGVDFFYRNNKPLLLIEGLQILNHNDIIDLKTRQVEKIIVLKDNYVYGTKLYNGVIILETFKGDYTNLVSKDYQKNIELFKPLVPKKYFTQKYDTNKQERIPDFRAQLFWQLDCKLSKESNTFDFYTSDNLGVYEINLEGFTNDGKPISIKTTFEVK</sequence>
<reference evidence="3" key="1">
    <citation type="submission" date="2016-02" db="EMBL/GenBank/DDBJ databases">
        <title>Paenibacillus sp. LPB0068, isolated from Crassostrea gigas.</title>
        <authorList>
            <person name="Shin S.-K."/>
            <person name="Yi H."/>
        </authorList>
    </citation>
    <scope>NUCLEOTIDE SEQUENCE [LARGE SCALE GENOMIC DNA]</scope>
    <source>
        <strain evidence="3">KCTC 23969</strain>
    </source>
</reference>
<name>A0A1B8TPU5_9FLAO</name>
<proteinExistence type="predicted"/>
<dbReference type="RefSeq" id="WP_083139915.1">
    <property type="nucleotide sequence ID" value="NZ_CP019337.1"/>
</dbReference>
<feature type="chain" id="PRO_5008615452" description="Macroglobulin domain-containing protein" evidence="1">
    <location>
        <begin position="20"/>
        <end position="574"/>
    </location>
</feature>
<protein>
    <recommendedName>
        <fullName evidence="4">Macroglobulin domain-containing protein</fullName>
    </recommendedName>
</protein>
<dbReference type="AlphaFoldDB" id="A0A1B8TPU5"/>